<dbReference type="Pfam" id="PF00175">
    <property type="entry name" value="NAD_binding_1"/>
    <property type="match status" value="1"/>
</dbReference>
<evidence type="ECO:0000313" key="12">
    <source>
        <dbReference type="EMBL" id="MDO9712136.1"/>
    </source>
</evidence>
<evidence type="ECO:0000256" key="8">
    <source>
        <dbReference type="ARBA" id="ARBA00023014"/>
    </source>
</evidence>
<dbReference type="InterPro" id="IPR001709">
    <property type="entry name" value="Flavoprot_Pyr_Nucl_cyt_Rdtase"/>
</dbReference>
<dbReference type="Gene3D" id="2.40.30.10">
    <property type="entry name" value="Translation factors"/>
    <property type="match status" value="1"/>
</dbReference>
<dbReference type="GO" id="GO:0097266">
    <property type="term" value="F:phenylacetyl-CoA 1,2-epoxidase activity"/>
    <property type="evidence" value="ECO:0007669"/>
    <property type="project" value="UniProtKB-EC"/>
</dbReference>
<dbReference type="PRINTS" id="PR00371">
    <property type="entry name" value="FPNCR"/>
</dbReference>
<dbReference type="InterPro" id="IPR039261">
    <property type="entry name" value="FNR_nucleotide-bd"/>
</dbReference>
<keyword evidence="13" id="KW-1185">Reference proteome</keyword>
<accession>A0ABT9E7G1</accession>
<feature type="domain" description="2Fe-2S ferredoxin-type" evidence="10">
    <location>
        <begin position="274"/>
        <end position="364"/>
    </location>
</feature>
<dbReference type="InterPro" id="IPR001041">
    <property type="entry name" value="2Fe-2S_ferredoxin-type"/>
</dbReference>
<feature type="domain" description="FAD-binding FR-type" evidence="11">
    <location>
        <begin position="8"/>
        <end position="112"/>
    </location>
</feature>
<proteinExistence type="predicted"/>
<dbReference type="InterPro" id="IPR001433">
    <property type="entry name" value="OxRdtase_FAD/NAD-bd"/>
</dbReference>
<reference evidence="12 13" key="1">
    <citation type="submission" date="2023-08" db="EMBL/GenBank/DDBJ databases">
        <title>The draft genome sequence of Paracraurococcus sp. LOR1-02.</title>
        <authorList>
            <person name="Kingkaew E."/>
            <person name="Tanasupawat S."/>
        </authorList>
    </citation>
    <scope>NUCLEOTIDE SEQUENCE [LARGE SCALE GENOMIC DNA]</scope>
    <source>
        <strain evidence="12 13">LOR1-02</strain>
    </source>
</reference>
<name>A0ABT9E7G1_9PROT</name>
<keyword evidence="8" id="KW-0411">Iron-sulfur</keyword>
<dbReference type="Gene3D" id="3.40.50.80">
    <property type="entry name" value="Nucleotide-binding domain of ferredoxin-NADP reductase (FNR) module"/>
    <property type="match status" value="1"/>
</dbReference>
<dbReference type="Proteomes" id="UP001243009">
    <property type="component" value="Unassembled WGS sequence"/>
</dbReference>
<sequence>MNAIPARTRFHPLTVAEVRRETPDAIAVTLAVPPDLREAFRFIPGQYLTMRRDVDGEELRRSYSICAGLEEGCLRIGIKRVAGGAFSSWAVGHLRPGEVIEAMPPEGRFGLRPDPAAAPRTILGIACGSGITPVLSIARSLLATEPRSRVVLLYGNRGAADIMFREALEDLKDRYLQRLTIVHVLSREKHELAALHGRLDAGRIAALLPGLLRPGEIDQAFLCGPAGLAEAATAALAGFGVMPERIHQERFTPAGGPAPAPRPAPAAADAPPAAMLELVIDGVTRSLPMQEGETVLEAGLRAGLDLPWSCRGGMCCTCRARVTAGEVAMDLNYSLQPWETEAGYVLTCQSRPRTPVVAVDYDAA</sequence>
<evidence type="ECO:0000256" key="6">
    <source>
        <dbReference type="ARBA" id="ARBA00023002"/>
    </source>
</evidence>
<dbReference type="Pfam" id="PF00970">
    <property type="entry name" value="FAD_binding_6"/>
    <property type="match status" value="1"/>
</dbReference>
<evidence type="ECO:0000313" key="13">
    <source>
        <dbReference type="Proteomes" id="UP001243009"/>
    </source>
</evidence>
<evidence type="ECO:0000256" key="9">
    <source>
        <dbReference type="ARBA" id="ARBA00034078"/>
    </source>
</evidence>
<dbReference type="RefSeq" id="WP_305106991.1">
    <property type="nucleotide sequence ID" value="NZ_JAUTWS010000040.1"/>
</dbReference>
<dbReference type="PANTHER" id="PTHR47354:SF8">
    <property type="entry name" value="1,2-PHENYLACETYL-COA EPOXIDASE, SUBUNIT E"/>
    <property type="match status" value="1"/>
</dbReference>
<gene>
    <name evidence="12" type="primary">paaE</name>
    <name evidence="12" type="ORF">Q7A36_27585</name>
</gene>
<comment type="caution">
    <text evidence="12">The sequence shown here is derived from an EMBL/GenBank/DDBJ whole genome shotgun (WGS) entry which is preliminary data.</text>
</comment>
<dbReference type="Gene3D" id="3.10.20.30">
    <property type="match status" value="1"/>
</dbReference>
<dbReference type="InterPro" id="IPR050415">
    <property type="entry name" value="MRET"/>
</dbReference>
<evidence type="ECO:0000256" key="5">
    <source>
        <dbReference type="ARBA" id="ARBA00022827"/>
    </source>
</evidence>
<dbReference type="InterPro" id="IPR017927">
    <property type="entry name" value="FAD-bd_FR_type"/>
</dbReference>
<dbReference type="PANTHER" id="PTHR47354">
    <property type="entry name" value="NADH OXIDOREDUCTASE HCR"/>
    <property type="match status" value="1"/>
</dbReference>
<dbReference type="PROSITE" id="PS51384">
    <property type="entry name" value="FAD_FR"/>
    <property type="match status" value="1"/>
</dbReference>
<organism evidence="12 13">
    <name type="scientific">Paracraurococcus lichenis</name>
    <dbReference type="NCBI Taxonomy" id="3064888"/>
    <lineage>
        <taxon>Bacteria</taxon>
        <taxon>Pseudomonadati</taxon>
        <taxon>Pseudomonadota</taxon>
        <taxon>Alphaproteobacteria</taxon>
        <taxon>Acetobacterales</taxon>
        <taxon>Roseomonadaceae</taxon>
        <taxon>Paracraurococcus</taxon>
    </lineage>
</organism>
<dbReference type="SUPFAM" id="SSF63380">
    <property type="entry name" value="Riboflavin synthase domain-like"/>
    <property type="match status" value="1"/>
</dbReference>
<comment type="cofactor">
    <cofactor evidence="1">
        <name>FAD</name>
        <dbReference type="ChEBI" id="CHEBI:57692"/>
    </cofactor>
</comment>
<dbReference type="InterPro" id="IPR036010">
    <property type="entry name" value="2Fe-2S_ferredoxin-like_sf"/>
</dbReference>
<dbReference type="PROSITE" id="PS51085">
    <property type="entry name" value="2FE2S_FER_2"/>
    <property type="match status" value="1"/>
</dbReference>
<dbReference type="InterPro" id="IPR017938">
    <property type="entry name" value="Riboflavin_synthase-like_b-brl"/>
</dbReference>
<dbReference type="CDD" id="cd06214">
    <property type="entry name" value="PA_degradation_oxidoreductase_like"/>
    <property type="match status" value="1"/>
</dbReference>
<comment type="cofactor">
    <cofactor evidence="9">
        <name>[2Fe-2S] cluster</name>
        <dbReference type="ChEBI" id="CHEBI:190135"/>
    </cofactor>
</comment>
<dbReference type="PRINTS" id="PR00410">
    <property type="entry name" value="PHEHYDRXLASE"/>
</dbReference>
<keyword evidence="5" id="KW-0274">FAD</keyword>
<dbReference type="SUPFAM" id="SSF54292">
    <property type="entry name" value="2Fe-2S ferredoxin-like"/>
    <property type="match status" value="1"/>
</dbReference>
<keyword evidence="3" id="KW-0001">2Fe-2S</keyword>
<dbReference type="EMBL" id="JAUTWS010000040">
    <property type="protein sequence ID" value="MDO9712136.1"/>
    <property type="molecule type" value="Genomic_DNA"/>
</dbReference>
<evidence type="ECO:0000256" key="2">
    <source>
        <dbReference type="ARBA" id="ARBA00022630"/>
    </source>
</evidence>
<evidence type="ECO:0000259" key="11">
    <source>
        <dbReference type="PROSITE" id="PS51384"/>
    </source>
</evidence>
<evidence type="ECO:0000256" key="3">
    <source>
        <dbReference type="ARBA" id="ARBA00022714"/>
    </source>
</evidence>
<dbReference type="EC" id="1.14.13.149" evidence="12"/>
<dbReference type="Pfam" id="PF00111">
    <property type="entry name" value="Fer2"/>
    <property type="match status" value="1"/>
</dbReference>
<evidence type="ECO:0000256" key="1">
    <source>
        <dbReference type="ARBA" id="ARBA00001974"/>
    </source>
</evidence>
<dbReference type="CDD" id="cd00207">
    <property type="entry name" value="fer2"/>
    <property type="match status" value="1"/>
</dbReference>
<evidence type="ECO:0000256" key="4">
    <source>
        <dbReference type="ARBA" id="ARBA00022723"/>
    </source>
</evidence>
<dbReference type="InterPro" id="IPR008333">
    <property type="entry name" value="Cbr1-like_FAD-bd_dom"/>
</dbReference>
<dbReference type="InterPro" id="IPR012675">
    <property type="entry name" value="Beta-grasp_dom_sf"/>
</dbReference>
<dbReference type="InterPro" id="IPR011884">
    <property type="entry name" value="PaaE"/>
</dbReference>
<keyword evidence="7" id="KW-0408">Iron</keyword>
<dbReference type="NCBIfam" id="TIGR02160">
    <property type="entry name" value="PA_CoA_Oxy5"/>
    <property type="match status" value="1"/>
</dbReference>
<keyword evidence="2" id="KW-0285">Flavoprotein</keyword>
<evidence type="ECO:0000256" key="7">
    <source>
        <dbReference type="ARBA" id="ARBA00023004"/>
    </source>
</evidence>
<protein>
    <submittedName>
        <fullName evidence="12">1,2-phenylacetyl-CoA epoxidase subunit PaaE</fullName>
        <ecNumber evidence="12">1.14.13.149</ecNumber>
    </submittedName>
</protein>
<keyword evidence="6 12" id="KW-0560">Oxidoreductase</keyword>
<evidence type="ECO:0000259" key="10">
    <source>
        <dbReference type="PROSITE" id="PS51085"/>
    </source>
</evidence>
<dbReference type="SUPFAM" id="SSF52343">
    <property type="entry name" value="Ferredoxin reductase-like, C-terminal NADP-linked domain"/>
    <property type="match status" value="1"/>
</dbReference>
<keyword evidence="4" id="KW-0479">Metal-binding</keyword>